<name>A0A385SLZ9_9BACT</name>
<evidence type="ECO:0000313" key="3">
    <source>
        <dbReference type="Proteomes" id="UP000266183"/>
    </source>
</evidence>
<sequence>MSVVLLMDSYDKLGAIQEKMKGKTLVILLSICLVAGLIWVGISIDYWRVLHFIIWRPQVTIRKVHFPGADKNLYLKAYHDGLNRTVKVISESGSRFTGPDSEEDFMLSTQQDFFYETNGDTLKVYLPEIFTTPGNPPEGIVVQQYLLENPDYMNLYDKRRKGDLHLDIF</sequence>
<dbReference type="KEGG" id="chk:D4L85_10410"/>
<keyword evidence="1" id="KW-1133">Transmembrane helix</keyword>
<dbReference type="Proteomes" id="UP000266183">
    <property type="component" value="Chromosome"/>
</dbReference>
<dbReference type="AlphaFoldDB" id="A0A385SLZ9"/>
<gene>
    <name evidence="2" type="ORF">D4L85_10410</name>
</gene>
<protein>
    <submittedName>
        <fullName evidence="2">Uncharacterized protein</fullName>
    </submittedName>
</protein>
<feature type="transmembrane region" description="Helical" evidence="1">
    <location>
        <begin position="25"/>
        <end position="47"/>
    </location>
</feature>
<proteinExistence type="predicted"/>
<dbReference type="EMBL" id="CP032382">
    <property type="protein sequence ID" value="AYB30965.1"/>
    <property type="molecule type" value="Genomic_DNA"/>
</dbReference>
<keyword evidence="1" id="KW-0472">Membrane</keyword>
<organism evidence="2 3">
    <name type="scientific">Chryseolinea soli</name>
    <dbReference type="NCBI Taxonomy" id="2321403"/>
    <lineage>
        <taxon>Bacteria</taxon>
        <taxon>Pseudomonadati</taxon>
        <taxon>Bacteroidota</taxon>
        <taxon>Cytophagia</taxon>
        <taxon>Cytophagales</taxon>
        <taxon>Fulvivirgaceae</taxon>
        <taxon>Chryseolinea</taxon>
    </lineage>
</organism>
<evidence type="ECO:0000313" key="2">
    <source>
        <dbReference type="EMBL" id="AYB30965.1"/>
    </source>
</evidence>
<evidence type="ECO:0000256" key="1">
    <source>
        <dbReference type="SAM" id="Phobius"/>
    </source>
</evidence>
<accession>A0A385SLZ9</accession>
<keyword evidence="1" id="KW-0812">Transmembrane</keyword>
<reference evidence="3" key="1">
    <citation type="submission" date="2018-09" db="EMBL/GenBank/DDBJ databases">
        <title>Chryseolinea sp. KIS68-18 isolated from soil.</title>
        <authorList>
            <person name="Weon H.-Y."/>
            <person name="Kwon S.-W."/>
            <person name="Lee S.A."/>
        </authorList>
    </citation>
    <scope>NUCLEOTIDE SEQUENCE [LARGE SCALE GENOMIC DNA]</scope>
    <source>
        <strain evidence="3">KIS68-18</strain>
    </source>
</reference>
<keyword evidence="3" id="KW-1185">Reference proteome</keyword>